<dbReference type="GO" id="GO:0030690">
    <property type="term" value="C:Noc1p-Noc2p complex"/>
    <property type="evidence" value="ECO:0007669"/>
    <property type="project" value="TreeGrafter"/>
</dbReference>
<keyword evidence="6" id="KW-1185">Reference proteome</keyword>
<dbReference type="GO" id="GO:0042273">
    <property type="term" value="P:ribosomal large subunit biogenesis"/>
    <property type="evidence" value="ECO:0007669"/>
    <property type="project" value="TreeGrafter"/>
</dbReference>
<dbReference type="Proteomes" id="UP000325577">
    <property type="component" value="Linkage Group LG18"/>
</dbReference>
<feature type="compositionally biased region" description="Basic residues" evidence="4">
    <location>
        <begin position="1"/>
        <end position="13"/>
    </location>
</feature>
<feature type="compositionally biased region" description="Acidic residues" evidence="4">
    <location>
        <begin position="61"/>
        <end position="80"/>
    </location>
</feature>
<comment type="subcellular location">
    <subcellularLocation>
        <location evidence="1">Nucleus</location>
    </subcellularLocation>
</comment>
<feature type="compositionally biased region" description="Basic and acidic residues" evidence="4">
    <location>
        <begin position="577"/>
        <end position="589"/>
    </location>
</feature>
<dbReference type="InterPro" id="IPR005343">
    <property type="entry name" value="Noc2"/>
</dbReference>
<dbReference type="GO" id="GO:0005730">
    <property type="term" value="C:nucleolus"/>
    <property type="evidence" value="ECO:0007669"/>
    <property type="project" value="TreeGrafter"/>
</dbReference>
<evidence type="ECO:0000313" key="5">
    <source>
        <dbReference type="EMBL" id="KAA8534342.1"/>
    </source>
</evidence>
<dbReference type="GO" id="GO:0030691">
    <property type="term" value="C:Noc2p-Noc3p complex"/>
    <property type="evidence" value="ECO:0007669"/>
    <property type="project" value="TreeGrafter"/>
</dbReference>
<name>A0A5J5AX71_9ASTE</name>
<evidence type="ECO:0008006" key="7">
    <source>
        <dbReference type="Google" id="ProtNLM"/>
    </source>
</evidence>
<dbReference type="Pfam" id="PF03715">
    <property type="entry name" value="Noc2"/>
    <property type="match status" value="2"/>
</dbReference>
<organism evidence="5 6">
    <name type="scientific">Nyssa sinensis</name>
    <dbReference type="NCBI Taxonomy" id="561372"/>
    <lineage>
        <taxon>Eukaryota</taxon>
        <taxon>Viridiplantae</taxon>
        <taxon>Streptophyta</taxon>
        <taxon>Embryophyta</taxon>
        <taxon>Tracheophyta</taxon>
        <taxon>Spermatophyta</taxon>
        <taxon>Magnoliopsida</taxon>
        <taxon>eudicotyledons</taxon>
        <taxon>Gunneridae</taxon>
        <taxon>Pentapetalae</taxon>
        <taxon>asterids</taxon>
        <taxon>Cornales</taxon>
        <taxon>Nyssaceae</taxon>
        <taxon>Nyssa</taxon>
    </lineage>
</organism>
<dbReference type="GO" id="GO:0005654">
    <property type="term" value="C:nucleoplasm"/>
    <property type="evidence" value="ECO:0007669"/>
    <property type="project" value="TreeGrafter"/>
</dbReference>
<evidence type="ECO:0000256" key="3">
    <source>
        <dbReference type="ARBA" id="ARBA00023242"/>
    </source>
</evidence>
<evidence type="ECO:0000256" key="1">
    <source>
        <dbReference type="ARBA" id="ARBA00004123"/>
    </source>
</evidence>
<sequence length="637" mass="72330">MGKLGKKARKFAKKNLQSVLKRRRKTKAFIKKKSHSKDERDTVEDQAENKAELSNRRNPEGEDGEDISLDEIFSEDDSDVGGDASDSDGFLSEELSCPHSAEGETASILEGNIANSDLLVQNGEIHKELAKQKNKLDMLKEKDPEFSKFLENYKSLEPFRNEEVFSDEDETSNLGMQSTEEDGSVINKGKVLTSSTINSWCKKETILELKNTSKWKIMKPLLKSYLRSTLFFLNEVTGSEILAFSLTRLRASIIFFAAFPSLLHRLIKITVHLWATGGGALSSCSFLIIQDVASVFSSDCFDAYLIRTYKTYITYCKFVEPVNVKHIQYLRNSFVALCSLDVQKSSSKALVSIQQLARILQQGLRTNKKEAVKKICSWQYASCIDLWVGFISANIGDYDLQHLFYMMVQLINGVAYLFPGPRYFPLRLRCIQWLNHLSSSSRIFIPVSSLMLDVLEYKIGKEGGKPGKAFKFSSVLKLPKQCGATMFPSPELATIPLMRLRKFQNITTSESLRRVVKRFIDQVELNVEFVQKKRDEVAFSPQDGQSVESFLQLEKCTLNAPFTQYYKSVMERAASRNSDMNEKIRSLEKKKSKRQRGQAANKKVDIGSNGKRFSEEHDSFIDGGEDDLKGKKRKVLR</sequence>
<dbReference type="PANTHER" id="PTHR12687">
    <property type="entry name" value="NUCLEOLAR COMPLEX 2 AND RAD4-RELATED"/>
    <property type="match status" value="1"/>
</dbReference>
<protein>
    <recommendedName>
        <fullName evidence="7">Nucleolar complex protein 2 homolog</fullName>
    </recommendedName>
</protein>
<comment type="similarity">
    <text evidence="2">Belongs to the NOC2 family.</text>
</comment>
<feature type="region of interest" description="Disordered" evidence="4">
    <location>
        <begin position="1"/>
        <end position="102"/>
    </location>
</feature>
<reference evidence="5 6" key="1">
    <citation type="submission" date="2019-09" db="EMBL/GenBank/DDBJ databases">
        <title>A chromosome-level genome assembly of the Chinese tupelo Nyssa sinensis.</title>
        <authorList>
            <person name="Yang X."/>
            <person name="Kang M."/>
            <person name="Yang Y."/>
            <person name="Xiong H."/>
            <person name="Wang M."/>
            <person name="Zhang Z."/>
            <person name="Wang Z."/>
            <person name="Wu H."/>
            <person name="Ma T."/>
            <person name="Liu J."/>
            <person name="Xi Z."/>
        </authorList>
    </citation>
    <scope>NUCLEOTIDE SEQUENCE [LARGE SCALE GENOMIC DNA]</scope>
    <source>
        <strain evidence="5">J267</strain>
        <tissue evidence="5">Leaf</tissue>
    </source>
</reference>
<dbReference type="AlphaFoldDB" id="A0A5J5AX71"/>
<evidence type="ECO:0000256" key="4">
    <source>
        <dbReference type="SAM" id="MobiDB-lite"/>
    </source>
</evidence>
<evidence type="ECO:0000313" key="6">
    <source>
        <dbReference type="Proteomes" id="UP000325577"/>
    </source>
</evidence>
<dbReference type="EMBL" id="CM018041">
    <property type="protein sequence ID" value="KAA8534342.1"/>
    <property type="molecule type" value="Genomic_DNA"/>
</dbReference>
<evidence type="ECO:0000256" key="2">
    <source>
        <dbReference type="ARBA" id="ARBA00005907"/>
    </source>
</evidence>
<gene>
    <name evidence="5" type="ORF">F0562_031831</name>
</gene>
<proteinExistence type="inferred from homology"/>
<keyword evidence="3" id="KW-0539">Nucleus</keyword>
<accession>A0A5J5AX71</accession>
<feature type="region of interest" description="Disordered" evidence="4">
    <location>
        <begin position="577"/>
        <end position="637"/>
    </location>
</feature>
<dbReference type="PANTHER" id="PTHR12687:SF8">
    <property type="entry name" value="PROTEIN REBELOTE"/>
    <property type="match status" value="1"/>
</dbReference>
<feature type="compositionally biased region" description="Basic residues" evidence="4">
    <location>
        <begin position="20"/>
        <end position="35"/>
    </location>
</feature>
<dbReference type="OrthoDB" id="10266662at2759"/>
<feature type="compositionally biased region" description="Basic and acidic residues" evidence="4">
    <location>
        <begin position="47"/>
        <end position="60"/>
    </location>
</feature>